<feature type="transmembrane region" description="Helical" evidence="6">
    <location>
        <begin position="333"/>
        <end position="353"/>
    </location>
</feature>
<evidence type="ECO:0000256" key="3">
    <source>
        <dbReference type="ARBA" id="ARBA00022692"/>
    </source>
</evidence>
<dbReference type="EMBL" id="JBHLUN010000005">
    <property type="protein sequence ID" value="MFC0408043.1"/>
    <property type="molecule type" value="Genomic_DNA"/>
</dbReference>
<comment type="caution">
    <text evidence="7">The sequence shown here is derived from an EMBL/GenBank/DDBJ whole genome shotgun (WGS) entry which is preliminary data.</text>
</comment>
<reference evidence="7 8" key="1">
    <citation type="submission" date="2024-09" db="EMBL/GenBank/DDBJ databases">
        <authorList>
            <person name="Sun Q."/>
            <person name="Mori K."/>
        </authorList>
    </citation>
    <scope>NUCLEOTIDE SEQUENCE [LARGE SCALE GENOMIC DNA]</scope>
    <source>
        <strain evidence="7 8">TBRC 5777</strain>
    </source>
</reference>
<keyword evidence="8" id="KW-1185">Reference proteome</keyword>
<sequence>MPDQPAQPSNSEKKTKRQSWFADATLRGVLRNAGLLLGGKASGALLHLAGLALAARALGPQAFGVLTLINTYALTASGLARFQSWQAIIQYGTPALHGEDRQRLVDVLLFALALDLGTGFLGMLGAMVLLPWLGENVGIPRNQLGVALAYATLIPTMTIATPTGVLRLLDRFDLMAWQSIVLPGLRLVGVAACWLAGAPFVAYALVWWLSDLVGDIVLIWMAWWELHRRGLLEGVRPRLRAVTSPGEGIWSFVWFTNLGSSLNVAWGPLSNLVVGAVLGPAAAGLYRVAQTVTDALTKPAELLSRAFYPEIARLRQNARTDDFWRLSARSAGLAGLGAAAAAAVVALLASPFVRAAFGGSYAAAAVPLAIMAISLVLTVPAFPLEPLLVTLGHVRTAFVVRAAVTVTYLGLLGALAHLAGLTGAAVAYVLGALGLAAGMLLALLLLRRRV</sequence>
<evidence type="ECO:0000313" key="7">
    <source>
        <dbReference type="EMBL" id="MFC0408043.1"/>
    </source>
</evidence>
<protein>
    <submittedName>
        <fullName evidence="7">Lipopolysaccharide biosynthesis protein</fullName>
    </submittedName>
</protein>
<accession>A0ABV6JTX7</accession>
<dbReference type="PANTHER" id="PTHR30250:SF31">
    <property type="entry name" value="INNER MEMBRANE PROTEIN YGHQ"/>
    <property type="match status" value="1"/>
</dbReference>
<keyword evidence="4 6" id="KW-1133">Transmembrane helix</keyword>
<dbReference type="Proteomes" id="UP001589865">
    <property type="component" value="Unassembled WGS sequence"/>
</dbReference>
<evidence type="ECO:0000256" key="4">
    <source>
        <dbReference type="ARBA" id="ARBA00022989"/>
    </source>
</evidence>
<evidence type="ECO:0000256" key="5">
    <source>
        <dbReference type="ARBA" id="ARBA00023136"/>
    </source>
</evidence>
<gene>
    <name evidence="7" type="ORF">ACFFGY_07255</name>
</gene>
<dbReference type="PANTHER" id="PTHR30250">
    <property type="entry name" value="PST FAMILY PREDICTED COLANIC ACID TRANSPORTER"/>
    <property type="match status" value="1"/>
</dbReference>
<comment type="subcellular location">
    <subcellularLocation>
        <location evidence="1">Cell membrane</location>
        <topology evidence="1">Multi-pass membrane protein</topology>
    </subcellularLocation>
</comment>
<feature type="transmembrane region" description="Helical" evidence="6">
    <location>
        <begin position="425"/>
        <end position="446"/>
    </location>
</feature>
<feature type="transmembrane region" description="Helical" evidence="6">
    <location>
        <begin position="144"/>
        <end position="168"/>
    </location>
</feature>
<dbReference type="RefSeq" id="WP_377043781.1">
    <property type="nucleotide sequence ID" value="NZ_JBHLUN010000005.1"/>
</dbReference>
<keyword evidence="2" id="KW-1003">Cell membrane</keyword>
<feature type="transmembrane region" description="Helical" evidence="6">
    <location>
        <begin position="396"/>
        <end position="419"/>
    </location>
</feature>
<feature type="transmembrane region" description="Helical" evidence="6">
    <location>
        <begin position="107"/>
        <end position="132"/>
    </location>
</feature>
<feature type="transmembrane region" description="Helical" evidence="6">
    <location>
        <begin position="359"/>
        <end position="384"/>
    </location>
</feature>
<evidence type="ECO:0000313" key="8">
    <source>
        <dbReference type="Proteomes" id="UP001589865"/>
    </source>
</evidence>
<evidence type="ECO:0000256" key="6">
    <source>
        <dbReference type="SAM" id="Phobius"/>
    </source>
</evidence>
<feature type="transmembrane region" description="Helical" evidence="6">
    <location>
        <begin position="180"/>
        <end position="200"/>
    </location>
</feature>
<dbReference type="Pfam" id="PF13440">
    <property type="entry name" value="Polysacc_synt_3"/>
    <property type="match status" value="1"/>
</dbReference>
<name>A0ABV6JTX7_9PROT</name>
<proteinExistence type="predicted"/>
<evidence type="ECO:0000256" key="1">
    <source>
        <dbReference type="ARBA" id="ARBA00004651"/>
    </source>
</evidence>
<dbReference type="InterPro" id="IPR050833">
    <property type="entry name" value="Poly_Biosynth_Transport"/>
</dbReference>
<keyword evidence="3 6" id="KW-0812">Transmembrane</keyword>
<organism evidence="7 8">
    <name type="scientific">Roseomonas elaeocarpi</name>
    <dbReference type="NCBI Taxonomy" id="907779"/>
    <lineage>
        <taxon>Bacteria</taxon>
        <taxon>Pseudomonadati</taxon>
        <taxon>Pseudomonadota</taxon>
        <taxon>Alphaproteobacteria</taxon>
        <taxon>Acetobacterales</taxon>
        <taxon>Roseomonadaceae</taxon>
        <taxon>Roseomonas</taxon>
    </lineage>
</organism>
<keyword evidence="5 6" id="KW-0472">Membrane</keyword>
<evidence type="ECO:0000256" key="2">
    <source>
        <dbReference type="ARBA" id="ARBA00022475"/>
    </source>
</evidence>